<feature type="binding site" evidence="7">
    <location>
        <position position="222"/>
    </location>
    <ligand>
        <name>Mn(2+)</name>
        <dbReference type="ChEBI" id="CHEBI:29035"/>
    </ligand>
</feature>
<dbReference type="CDD" id="cd09634">
    <property type="entry name" value="Cas1_I-II-III"/>
    <property type="match status" value="1"/>
</dbReference>
<dbReference type="GO" id="GO:0004519">
    <property type="term" value="F:endonuclease activity"/>
    <property type="evidence" value="ECO:0007669"/>
    <property type="project" value="UniProtKB-UniRule"/>
</dbReference>
<feature type="binding site" evidence="7">
    <location>
        <position position="145"/>
    </location>
    <ligand>
        <name>Mn(2+)</name>
        <dbReference type="ChEBI" id="CHEBI:29035"/>
    </ligand>
</feature>
<dbReference type="InterPro" id="IPR050646">
    <property type="entry name" value="Cas1"/>
</dbReference>
<dbReference type="EMBL" id="CP077715">
    <property type="protein sequence ID" value="QXJ32105.1"/>
    <property type="molecule type" value="Genomic_DNA"/>
</dbReference>
<organism evidence="8 9">
    <name type="scientific">Saccharolobus shibatae</name>
    <dbReference type="NCBI Taxonomy" id="2286"/>
    <lineage>
        <taxon>Archaea</taxon>
        <taxon>Thermoproteota</taxon>
        <taxon>Thermoprotei</taxon>
        <taxon>Sulfolobales</taxon>
        <taxon>Sulfolobaceae</taxon>
        <taxon>Saccharolobus</taxon>
    </lineage>
</organism>
<dbReference type="PANTHER" id="PTHR34353">
    <property type="entry name" value="CRISPR-ASSOCIATED ENDONUCLEASE CAS1 1"/>
    <property type="match status" value="1"/>
</dbReference>
<evidence type="ECO:0000313" key="9">
    <source>
        <dbReference type="Proteomes" id="UP000693941"/>
    </source>
</evidence>
<dbReference type="AlphaFoldDB" id="A0A8F5BVC8"/>
<dbReference type="GO" id="GO:0016787">
    <property type="term" value="F:hydrolase activity"/>
    <property type="evidence" value="ECO:0007669"/>
    <property type="project" value="UniProtKB-KW"/>
</dbReference>
<reference evidence="8" key="1">
    <citation type="journal article" date="2021" name="Environ. Microbiol.">
        <title>New insights into the diversity and evolution of the archaeal mobilome from three complete genomes of Saccharolobus shibatae.</title>
        <authorList>
            <person name="Medvedeva S."/>
            <person name="Brandt D."/>
            <person name="Cvirkaite-Krupovic V."/>
            <person name="Liu Y."/>
            <person name="Severinov K."/>
            <person name="Ishino S."/>
            <person name="Ishino Y."/>
            <person name="Prangishvili D."/>
            <person name="Kalinowski J."/>
            <person name="Krupovic M."/>
        </authorList>
    </citation>
    <scope>NUCLEOTIDE SEQUENCE</scope>
    <source>
        <strain evidence="8">BEU9</strain>
    </source>
</reference>
<keyword evidence="1 7" id="KW-0540">Nuclease</keyword>
<gene>
    <name evidence="7" type="primary">cas1</name>
    <name evidence="8" type="ORF">J5U21_01756</name>
</gene>
<dbReference type="GeneID" id="65560235"/>
<dbReference type="GO" id="GO:0051607">
    <property type="term" value="P:defense response to virus"/>
    <property type="evidence" value="ECO:0007669"/>
    <property type="project" value="UniProtKB-UniRule"/>
</dbReference>
<feature type="binding site" evidence="7">
    <location>
        <position position="207"/>
    </location>
    <ligand>
        <name>Mn(2+)</name>
        <dbReference type="ChEBI" id="CHEBI:29035"/>
    </ligand>
</feature>
<evidence type="ECO:0000256" key="5">
    <source>
        <dbReference type="ARBA" id="ARBA00022842"/>
    </source>
</evidence>
<keyword evidence="4 7" id="KW-0378">Hydrolase</keyword>
<dbReference type="GO" id="GO:0043571">
    <property type="term" value="P:maintenance of CRISPR repeat elements"/>
    <property type="evidence" value="ECO:0007669"/>
    <property type="project" value="UniProtKB-UniRule"/>
</dbReference>
<evidence type="ECO:0000256" key="2">
    <source>
        <dbReference type="ARBA" id="ARBA00022723"/>
    </source>
</evidence>
<sequence>MILIVKKARVTRKGSDLIVESSKGVREFSTLDLDMLVIVGSEVVIDSGTLLFLSSINAPVLIHGKRYDVVLVPPFLTSISEIRRAQYNISDSQGLFIARSFIEGKIKGMYNVAKYFSYIHKVDISNVGVSKINEVKDIDSLRLVEAELSKDMWEELRKFLPKEFPGRKPRNEDPINRSIDYVYSLIYGLCTHALLSAGLDPYYGFMHRNYPGRVSLTYDFSEMFKPFAVHVVISSVNKFSIDIDRKGYLESKSLVTITRNFYEMMSKRKLRGVIYGKANELKKSIVKFKAFSPYIYKPK</sequence>
<keyword evidence="7" id="KW-0464">Manganese</keyword>
<keyword evidence="2 7" id="KW-0479">Metal-binding</keyword>
<comment type="similarity">
    <text evidence="7">Belongs to the CRISPR-associated endonuclease Cas1 family.</text>
</comment>
<dbReference type="InterPro" id="IPR002729">
    <property type="entry name" value="CRISPR-assoc_Cas1"/>
</dbReference>
<dbReference type="RefSeq" id="WP_218260538.1">
    <property type="nucleotide sequence ID" value="NZ_CP077715.1"/>
</dbReference>
<evidence type="ECO:0000256" key="4">
    <source>
        <dbReference type="ARBA" id="ARBA00022801"/>
    </source>
</evidence>
<keyword evidence="3 7" id="KW-0255">Endonuclease</keyword>
<name>A0A8F5BVC8_9CREN</name>
<keyword evidence="6 7" id="KW-0051">Antiviral defense</keyword>
<dbReference type="PANTHER" id="PTHR34353:SF2">
    <property type="entry name" value="CRISPR-ASSOCIATED ENDONUCLEASE CAS1 1"/>
    <property type="match status" value="1"/>
</dbReference>
<comment type="function">
    <text evidence="7">CRISPR (clustered regularly interspaced short palindromic repeat), is an adaptive immune system that provides protection against mobile genetic elements (viruses, transposable elements and conjugative plasmids). CRISPR clusters contain spacers, sequences complementary to antecedent mobile elements, and target invading nucleic acids. CRISPR clusters are transcribed and processed into CRISPR RNA (crRNA). Acts as a dsDNA endonuclease. Involved in the integration of spacer DNA into the CRISPR cassette.</text>
</comment>
<dbReference type="Pfam" id="PF01867">
    <property type="entry name" value="Cas_Cas1"/>
    <property type="match status" value="1"/>
</dbReference>
<comment type="cofactor">
    <cofactor evidence="7">
        <name>Mg(2+)</name>
        <dbReference type="ChEBI" id="CHEBI:18420"/>
    </cofactor>
    <cofactor evidence="7">
        <name>Mn(2+)</name>
        <dbReference type="ChEBI" id="CHEBI:29035"/>
    </cofactor>
</comment>
<dbReference type="Proteomes" id="UP000693941">
    <property type="component" value="Chromosome"/>
</dbReference>
<comment type="subunit">
    <text evidence="7">Homodimer, forms a heterotetramer with a Cas2 homodimer.</text>
</comment>
<dbReference type="GO" id="GO:0003677">
    <property type="term" value="F:DNA binding"/>
    <property type="evidence" value="ECO:0007669"/>
    <property type="project" value="UniProtKB-KW"/>
</dbReference>
<keyword evidence="5 7" id="KW-0460">Magnesium</keyword>
<evidence type="ECO:0000256" key="7">
    <source>
        <dbReference type="HAMAP-Rule" id="MF_01470"/>
    </source>
</evidence>
<accession>A0A8F5BVC8</accession>
<evidence type="ECO:0000256" key="3">
    <source>
        <dbReference type="ARBA" id="ARBA00022759"/>
    </source>
</evidence>
<evidence type="ECO:0000256" key="1">
    <source>
        <dbReference type="ARBA" id="ARBA00022722"/>
    </source>
</evidence>
<evidence type="ECO:0000256" key="6">
    <source>
        <dbReference type="ARBA" id="ARBA00023118"/>
    </source>
</evidence>
<dbReference type="EC" id="3.1.-.-" evidence="7"/>
<keyword evidence="7" id="KW-0238">DNA-binding</keyword>
<dbReference type="HAMAP" id="MF_01470">
    <property type="entry name" value="Cas1"/>
    <property type="match status" value="1"/>
</dbReference>
<dbReference type="NCBIfam" id="TIGR00287">
    <property type="entry name" value="cas1"/>
    <property type="match status" value="1"/>
</dbReference>
<dbReference type="GO" id="GO:0046872">
    <property type="term" value="F:metal ion binding"/>
    <property type="evidence" value="ECO:0007669"/>
    <property type="project" value="UniProtKB-UniRule"/>
</dbReference>
<evidence type="ECO:0000313" key="8">
    <source>
        <dbReference type="EMBL" id="QXJ32105.1"/>
    </source>
</evidence>
<proteinExistence type="inferred from homology"/>
<protein>
    <recommendedName>
        <fullName evidence="7">CRISPR-associated endonuclease Cas1</fullName>
        <ecNumber evidence="7">3.1.-.-</ecNumber>
    </recommendedName>
</protein>